<dbReference type="GO" id="GO:0003700">
    <property type="term" value="F:DNA-binding transcription factor activity"/>
    <property type="evidence" value="ECO:0007669"/>
    <property type="project" value="InterPro"/>
</dbReference>
<evidence type="ECO:0000313" key="3">
    <source>
        <dbReference type="Proteomes" id="UP001144471"/>
    </source>
</evidence>
<evidence type="ECO:0000259" key="1">
    <source>
        <dbReference type="PROSITE" id="PS51071"/>
    </source>
</evidence>
<dbReference type="InterPro" id="IPR009057">
    <property type="entry name" value="Homeodomain-like_sf"/>
</dbReference>
<dbReference type="PANTHER" id="PTHR30514:SF21">
    <property type="entry name" value="RPIR-FAMILY TRANSCRIPTIONAL REGULATOR"/>
    <property type="match status" value="1"/>
</dbReference>
<name>A0A9W6LLA0_9FUSO</name>
<dbReference type="InterPro" id="IPR000281">
    <property type="entry name" value="HTH_RpiR"/>
</dbReference>
<dbReference type="GO" id="GO:0003677">
    <property type="term" value="F:DNA binding"/>
    <property type="evidence" value="ECO:0007669"/>
    <property type="project" value="InterPro"/>
</dbReference>
<dbReference type="SUPFAM" id="SSF46689">
    <property type="entry name" value="Homeodomain-like"/>
    <property type="match status" value="1"/>
</dbReference>
<dbReference type="PANTHER" id="PTHR30514">
    <property type="entry name" value="GLUCOKINASE"/>
    <property type="match status" value="1"/>
</dbReference>
<organism evidence="2 3">
    <name type="scientific">Propionigenium maris DSM 9537</name>
    <dbReference type="NCBI Taxonomy" id="1123000"/>
    <lineage>
        <taxon>Bacteria</taxon>
        <taxon>Fusobacteriati</taxon>
        <taxon>Fusobacteriota</taxon>
        <taxon>Fusobacteriia</taxon>
        <taxon>Fusobacteriales</taxon>
        <taxon>Fusobacteriaceae</taxon>
        <taxon>Propionigenium</taxon>
    </lineage>
</organism>
<dbReference type="PROSITE" id="PS51071">
    <property type="entry name" value="HTH_RPIR"/>
    <property type="match status" value="1"/>
</dbReference>
<proteinExistence type="predicted"/>
<dbReference type="AlphaFoldDB" id="A0A9W6LLA0"/>
<dbReference type="Gene3D" id="1.10.10.10">
    <property type="entry name" value="Winged helix-like DNA-binding domain superfamily/Winged helix DNA-binding domain"/>
    <property type="match status" value="1"/>
</dbReference>
<dbReference type="InterPro" id="IPR036388">
    <property type="entry name" value="WH-like_DNA-bd_sf"/>
</dbReference>
<gene>
    <name evidence="2" type="ORF">PM10SUCC1_06110</name>
</gene>
<dbReference type="GO" id="GO:1901135">
    <property type="term" value="P:carbohydrate derivative metabolic process"/>
    <property type="evidence" value="ECO:0007669"/>
    <property type="project" value="InterPro"/>
</dbReference>
<dbReference type="InterPro" id="IPR046348">
    <property type="entry name" value="SIS_dom_sf"/>
</dbReference>
<sequence length="230" mass="26379">MKETEERIFDYISNNIEECIEIGIRGVAKKTYTSTSSIVRLSKKLGYKGYTDMTYSLRSQRMKREFMPVDIDSRYRVRSRAEVTKFIDCLLNMKIAVYGEEFSGIVAHYINNRLFTMGIESHLLDCIDSKLFFDGIGKTYDALIVISNTGESVKCLNILKNAELSPKDYLTVSFTGKFENTIAKNSDVSFVIEGISTENRIVKQPTPFYGNVILGFEELLKLYLERKRSL</sequence>
<dbReference type="EMBL" id="BSDY01000002">
    <property type="protein sequence ID" value="GLI55096.1"/>
    <property type="molecule type" value="Genomic_DNA"/>
</dbReference>
<dbReference type="RefSeq" id="WP_281833347.1">
    <property type="nucleotide sequence ID" value="NZ_BSDY01000002.1"/>
</dbReference>
<dbReference type="InterPro" id="IPR047640">
    <property type="entry name" value="RpiR-like"/>
</dbReference>
<dbReference type="Gene3D" id="3.40.50.10490">
    <property type="entry name" value="Glucose-6-phosphate isomerase like protein, domain 1"/>
    <property type="match status" value="1"/>
</dbReference>
<dbReference type="GO" id="GO:0097367">
    <property type="term" value="F:carbohydrate derivative binding"/>
    <property type="evidence" value="ECO:0007669"/>
    <property type="project" value="InterPro"/>
</dbReference>
<comment type="caution">
    <text evidence="2">The sequence shown here is derived from an EMBL/GenBank/DDBJ whole genome shotgun (WGS) entry which is preliminary data.</text>
</comment>
<feature type="domain" description="HTH rpiR-type" evidence="1">
    <location>
        <begin position="1"/>
        <end position="64"/>
    </location>
</feature>
<dbReference type="Proteomes" id="UP001144471">
    <property type="component" value="Unassembled WGS sequence"/>
</dbReference>
<dbReference type="Pfam" id="PF01418">
    <property type="entry name" value="HTH_6"/>
    <property type="match status" value="1"/>
</dbReference>
<keyword evidence="3" id="KW-1185">Reference proteome</keyword>
<reference evidence="2" key="1">
    <citation type="submission" date="2022-12" db="EMBL/GenBank/DDBJ databases">
        <title>Reference genome sequencing for broad-spectrum identification of bacterial and archaeal isolates by mass spectrometry.</title>
        <authorList>
            <person name="Sekiguchi Y."/>
            <person name="Tourlousse D.M."/>
        </authorList>
    </citation>
    <scope>NUCLEOTIDE SEQUENCE</scope>
    <source>
        <strain evidence="2">10succ1</strain>
    </source>
</reference>
<evidence type="ECO:0000313" key="2">
    <source>
        <dbReference type="EMBL" id="GLI55096.1"/>
    </source>
</evidence>
<protein>
    <submittedName>
        <fullName evidence="2">Transcriptional regulator</fullName>
    </submittedName>
</protein>
<dbReference type="SUPFAM" id="SSF53697">
    <property type="entry name" value="SIS domain"/>
    <property type="match status" value="1"/>
</dbReference>
<accession>A0A9W6LLA0</accession>